<protein>
    <submittedName>
        <fullName evidence="3">PHD finger protein 21A</fullName>
    </submittedName>
</protein>
<keyword evidence="4" id="KW-1185">Reference proteome</keyword>
<dbReference type="AlphaFoldDB" id="A0A674D3N7"/>
<dbReference type="GeneTree" id="ENSGT00940000156124"/>
<evidence type="ECO:0000256" key="1">
    <source>
        <dbReference type="SAM" id="Coils"/>
    </source>
</evidence>
<name>A0A674D3N7_SALTR</name>
<feature type="compositionally biased region" description="Acidic residues" evidence="2">
    <location>
        <begin position="733"/>
        <end position="743"/>
    </location>
</feature>
<dbReference type="GO" id="GO:0000118">
    <property type="term" value="C:histone deacetylase complex"/>
    <property type="evidence" value="ECO:0007669"/>
    <property type="project" value="TreeGrafter"/>
</dbReference>
<proteinExistence type="predicted"/>
<evidence type="ECO:0000313" key="3">
    <source>
        <dbReference type="Ensembl" id="ENSSTUP00000090131.1"/>
    </source>
</evidence>
<feature type="region of interest" description="Disordered" evidence="2">
    <location>
        <begin position="713"/>
        <end position="774"/>
    </location>
</feature>
<evidence type="ECO:0000256" key="2">
    <source>
        <dbReference type="SAM" id="MobiDB-lite"/>
    </source>
</evidence>
<organism evidence="3 4">
    <name type="scientific">Salmo trutta</name>
    <name type="common">Brown trout</name>
    <dbReference type="NCBI Taxonomy" id="8032"/>
    <lineage>
        <taxon>Eukaryota</taxon>
        <taxon>Metazoa</taxon>
        <taxon>Chordata</taxon>
        <taxon>Craniata</taxon>
        <taxon>Vertebrata</taxon>
        <taxon>Euteleostomi</taxon>
        <taxon>Actinopterygii</taxon>
        <taxon>Neopterygii</taxon>
        <taxon>Teleostei</taxon>
        <taxon>Protacanthopterygii</taxon>
        <taxon>Salmoniformes</taxon>
        <taxon>Salmonidae</taxon>
        <taxon>Salmoninae</taxon>
        <taxon>Salmo</taxon>
    </lineage>
</organism>
<feature type="region of interest" description="Disordered" evidence="2">
    <location>
        <begin position="400"/>
        <end position="440"/>
    </location>
</feature>
<accession>A0A674D3N7</accession>
<gene>
    <name evidence="3" type="primary">PHF21A</name>
    <name evidence="3" type="synonym">LOC115152421</name>
</gene>
<evidence type="ECO:0000313" key="4">
    <source>
        <dbReference type="Proteomes" id="UP000472277"/>
    </source>
</evidence>
<dbReference type="Ensembl" id="ENSSTUT00000095863.1">
    <property type="protein sequence ID" value="ENSSTUP00000090131.1"/>
    <property type="gene ID" value="ENSSTUG00000039400.1"/>
</dbReference>
<dbReference type="GO" id="GO:0003682">
    <property type="term" value="F:chromatin binding"/>
    <property type="evidence" value="ECO:0007669"/>
    <property type="project" value="TreeGrafter"/>
</dbReference>
<sequence>MLQLDGIQPGDGVKAERSPGLTGTLTGSMMELQTLQEALKVEIQVHQKLVTQMKQDPQNADLKKQLHELQAKITALSEKQKSVVEQLRKDLLVKQEPEVTVQVPAADKHILQIPSSATLLALQQTTHTQALQQKMLAVTPVITTKTLPLVLKAATPTMPASVVVQLPSTVTAISHTSKPGAIISDNSNSRNTPVNLQVASKLTNQGSESVRLVSKNPLVVRAKPNSVPIAPAPLRPMMTALQLLQRGPVMLTNKLSPSSLPSSAGLIHQVRIINGQPCAAKSGQPTGMLTGIVITAPASVQTLQISGLASDTKTVKARGGLGQKMLVSRTPLSPAPRLKREDNPQKLAFMVSLGLVTHDHLEEIQRRRQERKRRTTANPVYSGAVFEPERKKSAVTYLNTPLHQGTRKRGRPPKYSSVPKLGSHTPTSPSSCLTASPAPEWPNTGGSFPFHVHPHHTLPLPSPSSGDILKKEDSIQWPGTLAIVHSYIAYKEAKEEEKQKLMKWSAKLKLEREQLEQGVKQLSNSITECMETKNTIMSRQKEMQVLLEKVKHLVRLIQAFNFSQTLETEGTGAFTEDIGAKDAIVPAENAVDAINTHAVAEVHIQSVGGVKAEVTALNSTNVEAGTRVVVADVATDKVAGVSAEAAVDICVEPTAEVSTETAVGSSVEPVAEVNNAEEVTEATAVVGAVNSTVATTNATTDLVCTDMSMDESCTNNTNTIPENKVTTTNSTEEVIEEEQEENTNIDNSSTNNSKTSEPSQQSLQALLESLDNKD</sequence>
<dbReference type="PANTHER" id="PTHR24102">
    <property type="entry name" value="PHD FINGER PROTEIN"/>
    <property type="match status" value="1"/>
</dbReference>
<dbReference type="PANTHER" id="PTHR24102:SF6">
    <property type="entry name" value="PHD FINGER PROTEIN 21A"/>
    <property type="match status" value="1"/>
</dbReference>
<dbReference type="GO" id="GO:0000122">
    <property type="term" value="P:negative regulation of transcription by RNA polymerase II"/>
    <property type="evidence" value="ECO:0007669"/>
    <property type="project" value="TreeGrafter"/>
</dbReference>
<feature type="region of interest" description="Disordered" evidence="2">
    <location>
        <begin position="1"/>
        <end position="21"/>
    </location>
</feature>
<reference evidence="3" key="1">
    <citation type="submission" date="2025-08" db="UniProtKB">
        <authorList>
            <consortium name="Ensembl"/>
        </authorList>
    </citation>
    <scope>IDENTIFICATION</scope>
</reference>
<feature type="compositionally biased region" description="Low complexity" evidence="2">
    <location>
        <begin position="744"/>
        <end position="774"/>
    </location>
</feature>
<feature type="compositionally biased region" description="Polar residues" evidence="2">
    <location>
        <begin position="713"/>
        <end position="725"/>
    </location>
</feature>
<feature type="coiled-coil region" evidence="1">
    <location>
        <begin position="59"/>
        <end position="86"/>
    </location>
</feature>
<dbReference type="Proteomes" id="UP000472277">
    <property type="component" value="Chromosome 17"/>
</dbReference>
<reference evidence="3" key="2">
    <citation type="submission" date="2025-09" db="UniProtKB">
        <authorList>
            <consortium name="Ensembl"/>
        </authorList>
    </citation>
    <scope>IDENTIFICATION</scope>
</reference>
<feature type="coiled-coil region" evidence="1">
    <location>
        <begin position="494"/>
        <end position="525"/>
    </location>
</feature>
<keyword evidence="1" id="KW-0175">Coiled coil</keyword>
<feature type="compositionally biased region" description="Polar residues" evidence="2">
    <location>
        <begin position="424"/>
        <end position="434"/>
    </location>
</feature>